<comment type="caution">
    <text evidence="2">The sequence shown here is derived from an EMBL/GenBank/DDBJ whole genome shotgun (WGS) entry which is preliminary data.</text>
</comment>
<accession>A0A7W7APL7</accession>
<gene>
    <name evidence="2" type="ORF">GGQ96_004079</name>
</gene>
<evidence type="ECO:0000256" key="1">
    <source>
        <dbReference type="SAM" id="MobiDB-lite"/>
    </source>
</evidence>
<reference evidence="2 3" key="1">
    <citation type="submission" date="2020-08" db="EMBL/GenBank/DDBJ databases">
        <title>Genomic Encyclopedia of Type Strains, Phase IV (KMG-IV): sequencing the most valuable type-strain genomes for metagenomic binning, comparative biology and taxonomic classification.</title>
        <authorList>
            <person name="Goeker M."/>
        </authorList>
    </citation>
    <scope>NUCLEOTIDE SEQUENCE [LARGE SCALE GENOMIC DNA]</scope>
    <source>
        <strain evidence="2 3">DSM 15867</strain>
    </source>
</reference>
<keyword evidence="3" id="KW-1185">Reference proteome</keyword>
<dbReference type="RefSeq" id="WP_246360747.1">
    <property type="nucleotide sequence ID" value="NZ_JACHNY010000019.1"/>
</dbReference>
<protein>
    <submittedName>
        <fullName evidence="2">Uncharacterized protein</fullName>
    </submittedName>
</protein>
<sequence length="124" mass="13933">MTYVYDSCRAKRAGGYACIRDDGHHGPHYYRDHLGRRPPADRPAAIDKREPDPRKALLTIMAGQGDRVTLAALSRMLDRPSGYLGRFVADGVPTALRSEEHARLADFFGVDQRALGVRDLWRRA</sequence>
<dbReference type="Proteomes" id="UP000574769">
    <property type="component" value="Unassembled WGS sequence"/>
</dbReference>
<dbReference type="AlphaFoldDB" id="A0A7W7APL7"/>
<organism evidence="2 3">
    <name type="scientific">Sphingomonas abaci</name>
    <dbReference type="NCBI Taxonomy" id="237611"/>
    <lineage>
        <taxon>Bacteria</taxon>
        <taxon>Pseudomonadati</taxon>
        <taxon>Pseudomonadota</taxon>
        <taxon>Alphaproteobacteria</taxon>
        <taxon>Sphingomonadales</taxon>
        <taxon>Sphingomonadaceae</taxon>
        <taxon>Sphingomonas</taxon>
    </lineage>
</organism>
<proteinExistence type="predicted"/>
<evidence type="ECO:0000313" key="3">
    <source>
        <dbReference type="Proteomes" id="UP000574769"/>
    </source>
</evidence>
<name>A0A7W7APL7_9SPHN</name>
<dbReference type="EMBL" id="JACHNY010000019">
    <property type="protein sequence ID" value="MBB4619919.1"/>
    <property type="molecule type" value="Genomic_DNA"/>
</dbReference>
<feature type="region of interest" description="Disordered" evidence="1">
    <location>
        <begin position="29"/>
        <end position="49"/>
    </location>
</feature>
<evidence type="ECO:0000313" key="2">
    <source>
        <dbReference type="EMBL" id="MBB4619919.1"/>
    </source>
</evidence>